<feature type="region of interest" description="Disordered" evidence="1">
    <location>
        <begin position="43"/>
        <end position="63"/>
    </location>
</feature>
<accession>A0AAE0EYC0</accession>
<name>A0AAE0EYC0_9CHLO</name>
<reference evidence="2 3" key="1">
    <citation type="journal article" date="2015" name="Genome Biol. Evol.">
        <title>Comparative Genomics of a Bacterivorous Green Alga Reveals Evolutionary Causalities and Consequences of Phago-Mixotrophic Mode of Nutrition.</title>
        <authorList>
            <person name="Burns J.A."/>
            <person name="Paasch A."/>
            <person name="Narechania A."/>
            <person name="Kim E."/>
        </authorList>
    </citation>
    <scope>NUCLEOTIDE SEQUENCE [LARGE SCALE GENOMIC DNA]</scope>
    <source>
        <strain evidence="2 3">PLY_AMNH</strain>
    </source>
</reference>
<feature type="region of interest" description="Disordered" evidence="1">
    <location>
        <begin position="88"/>
        <end position="140"/>
    </location>
</feature>
<evidence type="ECO:0000256" key="1">
    <source>
        <dbReference type="SAM" id="MobiDB-lite"/>
    </source>
</evidence>
<proteinExistence type="predicted"/>
<keyword evidence="3" id="KW-1185">Reference proteome</keyword>
<sequence>MVDQVENGATIFEAGGFWVTGPEEVLCQDGDVGTFAIDAPRNSQNPVVSKQGSNGETIAGADDDTVLPELRAALQPSELTPRLLAITQVESQKTPPFSRPPLGSTSDKRRRIQGMEGRRTASARRRLPASGQPGSGPYAEGSVTMHSKAVQAAPCPWTRFFSPTLSHVPPPPLHLRSSYTLF</sequence>
<protein>
    <submittedName>
        <fullName evidence="2">Uncharacterized protein</fullName>
    </submittedName>
</protein>
<organism evidence="2 3">
    <name type="scientific">Cymbomonas tetramitiformis</name>
    <dbReference type="NCBI Taxonomy" id="36881"/>
    <lineage>
        <taxon>Eukaryota</taxon>
        <taxon>Viridiplantae</taxon>
        <taxon>Chlorophyta</taxon>
        <taxon>Pyramimonadophyceae</taxon>
        <taxon>Pyramimonadales</taxon>
        <taxon>Pyramimonadaceae</taxon>
        <taxon>Cymbomonas</taxon>
    </lineage>
</organism>
<comment type="caution">
    <text evidence="2">The sequence shown here is derived from an EMBL/GenBank/DDBJ whole genome shotgun (WGS) entry which is preliminary data.</text>
</comment>
<evidence type="ECO:0000313" key="2">
    <source>
        <dbReference type="EMBL" id="KAK3244689.1"/>
    </source>
</evidence>
<dbReference type="AlphaFoldDB" id="A0AAE0EYC0"/>
<gene>
    <name evidence="2" type="ORF">CYMTET_45710</name>
</gene>
<evidence type="ECO:0000313" key="3">
    <source>
        <dbReference type="Proteomes" id="UP001190700"/>
    </source>
</evidence>
<feature type="compositionally biased region" description="Polar residues" evidence="1">
    <location>
        <begin position="43"/>
        <end position="56"/>
    </location>
</feature>
<dbReference type="Proteomes" id="UP001190700">
    <property type="component" value="Unassembled WGS sequence"/>
</dbReference>
<dbReference type="EMBL" id="LGRX02031555">
    <property type="protein sequence ID" value="KAK3244689.1"/>
    <property type="molecule type" value="Genomic_DNA"/>
</dbReference>